<name>A0ABX4SUJ3_9GAMM</name>
<feature type="transmembrane region" description="Helical" evidence="6">
    <location>
        <begin position="332"/>
        <end position="353"/>
    </location>
</feature>
<reference evidence="9" key="1">
    <citation type="submission" date="2017-12" db="EMBL/GenBank/DDBJ databases">
        <title>The genome sequence of Pantoea sp. 596.</title>
        <authorList>
            <person name="Gao J."/>
            <person name="Mao X."/>
            <person name="Sun J."/>
        </authorList>
    </citation>
    <scope>NUCLEOTIDE SEQUENCE [LARGE SCALE GENOMIC DNA]</scope>
    <source>
        <strain evidence="9">596</strain>
    </source>
</reference>
<dbReference type="Pfam" id="PF07690">
    <property type="entry name" value="MFS_1"/>
    <property type="match status" value="1"/>
</dbReference>
<evidence type="ECO:0000256" key="4">
    <source>
        <dbReference type="ARBA" id="ARBA00022989"/>
    </source>
</evidence>
<feature type="transmembrane region" description="Helical" evidence="6">
    <location>
        <begin position="12"/>
        <end position="34"/>
    </location>
</feature>
<dbReference type="EMBL" id="PJRT01000005">
    <property type="protein sequence ID" value="PLR26092.1"/>
    <property type="molecule type" value="Genomic_DNA"/>
</dbReference>
<keyword evidence="2" id="KW-1003">Cell membrane</keyword>
<evidence type="ECO:0000313" key="8">
    <source>
        <dbReference type="EMBL" id="PLR26092.1"/>
    </source>
</evidence>
<dbReference type="SUPFAM" id="SSF103473">
    <property type="entry name" value="MFS general substrate transporter"/>
    <property type="match status" value="1"/>
</dbReference>
<keyword evidence="9" id="KW-1185">Reference proteome</keyword>
<comment type="caution">
    <text evidence="8">The sequence shown here is derived from an EMBL/GenBank/DDBJ whole genome shotgun (WGS) entry which is preliminary data.</text>
</comment>
<organism evidence="8 9">
    <name type="scientific">Pantoea endophytica</name>
    <dbReference type="NCBI Taxonomy" id="92488"/>
    <lineage>
        <taxon>Bacteria</taxon>
        <taxon>Pseudomonadati</taxon>
        <taxon>Pseudomonadota</taxon>
        <taxon>Gammaproteobacteria</taxon>
        <taxon>Enterobacterales</taxon>
        <taxon>Erwiniaceae</taxon>
        <taxon>Pantoea</taxon>
    </lineage>
</organism>
<feature type="transmembrane region" description="Helical" evidence="6">
    <location>
        <begin position="277"/>
        <end position="294"/>
    </location>
</feature>
<sequence length="407" mass="42278">MNSTFKHEEAQRLPILALLALAMAGFICILTETIPAGLLPQISQGLNISPSLAGQWVTAYAAGSLLAAIPLTLLTRSWSRRVVLLSTVCGFLLFNTLTAVSSDVVIILIARFFAGASAGLAWSLIAGYARRMVVPSLQGRALALAMVGTPIALSLGVPAGTWMGSLLGWRLTFAAMSGLSLILIGWILLAVPNYPGQSATQKMPLGAVLRLPGVGAVLGVVLTWMLAHNILYTYIAPFIASAGLAHRVDVVLLIFGMAALGGIFITGKIIDTHLRKAVLLSLSIFAAVSVIFGLSTPTPAVIYAGIAVWGLTFGGAATLLQTALADAAGEYADVALSMNVVTWNSAIALGGLTGGMLLEHVGSQSFPWAILLLLLVALRIALRAKQGFPAANSRAKTSLSPASETDG</sequence>
<dbReference type="InterPro" id="IPR020846">
    <property type="entry name" value="MFS_dom"/>
</dbReference>
<gene>
    <name evidence="8" type="ORF">PZBJ_04650</name>
</gene>
<dbReference type="PROSITE" id="PS50850">
    <property type="entry name" value="MFS"/>
    <property type="match status" value="1"/>
</dbReference>
<feature type="transmembrane region" description="Helical" evidence="6">
    <location>
        <begin position="141"/>
        <end position="163"/>
    </location>
</feature>
<dbReference type="Gene3D" id="1.20.1250.20">
    <property type="entry name" value="MFS general substrate transporter like domains"/>
    <property type="match status" value="1"/>
</dbReference>
<keyword evidence="4 6" id="KW-1133">Transmembrane helix</keyword>
<accession>A0ABX4SUJ3</accession>
<dbReference type="Proteomes" id="UP000234296">
    <property type="component" value="Unassembled WGS sequence"/>
</dbReference>
<keyword evidence="5 6" id="KW-0472">Membrane</keyword>
<evidence type="ECO:0000259" key="7">
    <source>
        <dbReference type="PROSITE" id="PS50850"/>
    </source>
</evidence>
<evidence type="ECO:0000313" key="9">
    <source>
        <dbReference type="Proteomes" id="UP000234296"/>
    </source>
</evidence>
<feature type="transmembrane region" description="Helical" evidence="6">
    <location>
        <begin position="169"/>
        <end position="191"/>
    </location>
</feature>
<feature type="transmembrane region" description="Helical" evidence="6">
    <location>
        <begin position="54"/>
        <end position="75"/>
    </location>
</feature>
<feature type="domain" description="Major facilitator superfamily (MFS) profile" evidence="7">
    <location>
        <begin position="17"/>
        <end position="387"/>
    </location>
</feature>
<feature type="transmembrane region" description="Helical" evidence="6">
    <location>
        <begin position="82"/>
        <end position="100"/>
    </location>
</feature>
<feature type="transmembrane region" description="Helical" evidence="6">
    <location>
        <begin position="211"/>
        <end position="232"/>
    </location>
</feature>
<dbReference type="CDD" id="cd17324">
    <property type="entry name" value="MFS_NepI_like"/>
    <property type="match status" value="1"/>
</dbReference>
<feature type="transmembrane region" description="Helical" evidence="6">
    <location>
        <begin position="106"/>
        <end position="129"/>
    </location>
</feature>
<evidence type="ECO:0000256" key="6">
    <source>
        <dbReference type="SAM" id="Phobius"/>
    </source>
</evidence>
<comment type="subcellular location">
    <subcellularLocation>
        <location evidence="1">Cell membrane</location>
        <topology evidence="1">Multi-pass membrane protein</topology>
    </subcellularLocation>
</comment>
<feature type="transmembrane region" description="Helical" evidence="6">
    <location>
        <begin position="300"/>
        <end position="320"/>
    </location>
</feature>
<dbReference type="PANTHER" id="PTHR43124:SF3">
    <property type="entry name" value="CHLORAMPHENICOL EFFLUX PUMP RV0191"/>
    <property type="match status" value="1"/>
</dbReference>
<protein>
    <submittedName>
        <fullName evidence="8">MFS transporter</fullName>
    </submittedName>
</protein>
<keyword evidence="3 6" id="KW-0812">Transmembrane</keyword>
<dbReference type="InterPro" id="IPR011701">
    <property type="entry name" value="MFS"/>
</dbReference>
<feature type="transmembrane region" description="Helical" evidence="6">
    <location>
        <begin position="244"/>
        <end position="265"/>
    </location>
</feature>
<dbReference type="RefSeq" id="WP_101761417.1">
    <property type="nucleotide sequence ID" value="NZ_PJRT01000005.1"/>
</dbReference>
<dbReference type="InterPro" id="IPR036259">
    <property type="entry name" value="MFS_trans_sf"/>
</dbReference>
<evidence type="ECO:0000256" key="1">
    <source>
        <dbReference type="ARBA" id="ARBA00004651"/>
    </source>
</evidence>
<evidence type="ECO:0000256" key="2">
    <source>
        <dbReference type="ARBA" id="ARBA00022475"/>
    </source>
</evidence>
<dbReference type="PANTHER" id="PTHR43124">
    <property type="entry name" value="PURINE EFFLUX PUMP PBUE"/>
    <property type="match status" value="1"/>
</dbReference>
<feature type="transmembrane region" description="Helical" evidence="6">
    <location>
        <begin position="365"/>
        <end position="382"/>
    </location>
</feature>
<evidence type="ECO:0000256" key="5">
    <source>
        <dbReference type="ARBA" id="ARBA00023136"/>
    </source>
</evidence>
<dbReference type="InterPro" id="IPR050189">
    <property type="entry name" value="MFS_Efflux_Transporters"/>
</dbReference>
<evidence type="ECO:0000256" key="3">
    <source>
        <dbReference type="ARBA" id="ARBA00022692"/>
    </source>
</evidence>
<proteinExistence type="predicted"/>